<dbReference type="EMBL" id="JH668498">
    <property type="protein sequence ID" value="KAG6455825.1"/>
    <property type="molecule type" value="Genomic_DNA"/>
</dbReference>
<sequence>MNNSAAKVGEIFTEAGAAFNKLAEMTMLLHPLAESTPSVQQKTPVKRKLADDRAAAGSASMVQAQHNIHNPVSQQVITNVFSIEVQSSCVQINQTSMKLSE</sequence>
<evidence type="ECO:0008006" key="3">
    <source>
        <dbReference type="Google" id="ProtNLM"/>
    </source>
</evidence>
<gene>
    <name evidence="1" type="ORF">O3G_MSEX009403</name>
</gene>
<dbReference type="Proteomes" id="UP000791440">
    <property type="component" value="Unassembled WGS sequence"/>
</dbReference>
<evidence type="ECO:0000313" key="1">
    <source>
        <dbReference type="EMBL" id="KAG6455825.1"/>
    </source>
</evidence>
<name>A0A922CQN5_MANSE</name>
<organism evidence="1 2">
    <name type="scientific">Manduca sexta</name>
    <name type="common">Tobacco hawkmoth</name>
    <name type="synonym">Tobacco hornworm</name>
    <dbReference type="NCBI Taxonomy" id="7130"/>
    <lineage>
        <taxon>Eukaryota</taxon>
        <taxon>Metazoa</taxon>
        <taxon>Ecdysozoa</taxon>
        <taxon>Arthropoda</taxon>
        <taxon>Hexapoda</taxon>
        <taxon>Insecta</taxon>
        <taxon>Pterygota</taxon>
        <taxon>Neoptera</taxon>
        <taxon>Endopterygota</taxon>
        <taxon>Lepidoptera</taxon>
        <taxon>Glossata</taxon>
        <taxon>Ditrysia</taxon>
        <taxon>Bombycoidea</taxon>
        <taxon>Sphingidae</taxon>
        <taxon>Sphinginae</taxon>
        <taxon>Sphingini</taxon>
        <taxon>Manduca</taxon>
    </lineage>
</organism>
<protein>
    <recommendedName>
        <fullName evidence="3">Chromatin complexes subunit BAP18</fullName>
    </recommendedName>
</protein>
<keyword evidence="2" id="KW-1185">Reference proteome</keyword>
<accession>A0A922CQN5</accession>
<proteinExistence type="predicted"/>
<dbReference type="AlphaFoldDB" id="A0A922CQN5"/>
<reference evidence="1" key="1">
    <citation type="journal article" date="2016" name="Insect Biochem. Mol. Biol.">
        <title>Multifaceted biological insights from a draft genome sequence of the tobacco hornworm moth, Manduca sexta.</title>
        <authorList>
            <person name="Kanost M.R."/>
            <person name="Arrese E.L."/>
            <person name="Cao X."/>
            <person name="Chen Y.R."/>
            <person name="Chellapilla S."/>
            <person name="Goldsmith M.R."/>
            <person name="Grosse-Wilde E."/>
            <person name="Heckel D.G."/>
            <person name="Herndon N."/>
            <person name="Jiang H."/>
            <person name="Papanicolaou A."/>
            <person name="Qu J."/>
            <person name="Soulages J.L."/>
            <person name="Vogel H."/>
            <person name="Walters J."/>
            <person name="Waterhouse R.M."/>
            <person name="Ahn S.J."/>
            <person name="Almeida F.C."/>
            <person name="An C."/>
            <person name="Aqrawi P."/>
            <person name="Bretschneider A."/>
            <person name="Bryant W.B."/>
            <person name="Bucks S."/>
            <person name="Chao H."/>
            <person name="Chevignon G."/>
            <person name="Christen J.M."/>
            <person name="Clarke D.F."/>
            <person name="Dittmer N.T."/>
            <person name="Ferguson L.C.F."/>
            <person name="Garavelou S."/>
            <person name="Gordon K.H.J."/>
            <person name="Gunaratna R.T."/>
            <person name="Han Y."/>
            <person name="Hauser F."/>
            <person name="He Y."/>
            <person name="Heidel-Fischer H."/>
            <person name="Hirsh A."/>
            <person name="Hu Y."/>
            <person name="Jiang H."/>
            <person name="Kalra D."/>
            <person name="Klinner C."/>
            <person name="Konig C."/>
            <person name="Kovar C."/>
            <person name="Kroll A.R."/>
            <person name="Kuwar S.S."/>
            <person name="Lee S.L."/>
            <person name="Lehman R."/>
            <person name="Li K."/>
            <person name="Li Z."/>
            <person name="Liang H."/>
            <person name="Lovelace S."/>
            <person name="Lu Z."/>
            <person name="Mansfield J.H."/>
            <person name="McCulloch K.J."/>
            <person name="Mathew T."/>
            <person name="Morton B."/>
            <person name="Muzny D.M."/>
            <person name="Neunemann D."/>
            <person name="Ongeri F."/>
            <person name="Pauchet Y."/>
            <person name="Pu L.L."/>
            <person name="Pyrousis I."/>
            <person name="Rao X.J."/>
            <person name="Redding A."/>
            <person name="Roesel C."/>
            <person name="Sanchez-Gracia A."/>
            <person name="Schaack S."/>
            <person name="Shukla A."/>
            <person name="Tetreau G."/>
            <person name="Wang Y."/>
            <person name="Xiong G.H."/>
            <person name="Traut W."/>
            <person name="Walsh T.K."/>
            <person name="Worley K.C."/>
            <person name="Wu D."/>
            <person name="Wu W."/>
            <person name="Wu Y.Q."/>
            <person name="Zhang X."/>
            <person name="Zou Z."/>
            <person name="Zucker H."/>
            <person name="Briscoe A.D."/>
            <person name="Burmester T."/>
            <person name="Clem R.J."/>
            <person name="Feyereisen R."/>
            <person name="Grimmelikhuijzen C.J.P."/>
            <person name="Hamodrakas S.J."/>
            <person name="Hansson B.S."/>
            <person name="Huguet E."/>
            <person name="Jermiin L.S."/>
            <person name="Lan Q."/>
            <person name="Lehman H.K."/>
            <person name="Lorenzen M."/>
            <person name="Merzendorfer H."/>
            <person name="Michalopoulos I."/>
            <person name="Morton D.B."/>
            <person name="Muthukrishnan S."/>
            <person name="Oakeshott J.G."/>
            <person name="Palmer W."/>
            <person name="Park Y."/>
            <person name="Passarelli A.L."/>
            <person name="Rozas J."/>
            <person name="Schwartz L.M."/>
            <person name="Smith W."/>
            <person name="Southgate A."/>
            <person name="Vilcinskas A."/>
            <person name="Vogt R."/>
            <person name="Wang P."/>
            <person name="Werren J."/>
            <person name="Yu X.Q."/>
            <person name="Zhou J.J."/>
            <person name="Brown S.J."/>
            <person name="Scherer S.E."/>
            <person name="Richards S."/>
            <person name="Blissard G.W."/>
        </authorList>
    </citation>
    <scope>NUCLEOTIDE SEQUENCE</scope>
</reference>
<evidence type="ECO:0000313" key="2">
    <source>
        <dbReference type="Proteomes" id="UP000791440"/>
    </source>
</evidence>
<reference evidence="1" key="2">
    <citation type="submission" date="2020-12" db="EMBL/GenBank/DDBJ databases">
        <authorList>
            <person name="Kanost M."/>
        </authorList>
    </citation>
    <scope>NUCLEOTIDE SEQUENCE</scope>
</reference>
<comment type="caution">
    <text evidence="1">The sequence shown here is derived from an EMBL/GenBank/DDBJ whole genome shotgun (WGS) entry which is preliminary data.</text>
</comment>